<reference evidence="1 2" key="1">
    <citation type="submission" date="2017-11" db="EMBL/GenBank/DDBJ databases">
        <title>Complete genome of a free-living desiccation-tolerant cyanobacterium and its photosynthetic adaptation to extreme terrestrial habitat.</title>
        <authorList>
            <person name="Shang J."/>
        </authorList>
    </citation>
    <scope>NUCLEOTIDE SEQUENCE [LARGE SCALE GENOMIC DNA]</scope>
    <source>
        <strain evidence="1 2">CCNUN1</strain>
    </source>
</reference>
<dbReference type="AlphaFoldDB" id="A0A2K8T4W8"/>
<proteinExistence type="predicted"/>
<gene>
    <name evidence="1" type="ORF">COO91_08898</name>
</gene>
<organism evidence="1 2">
    <name type="scientific">Nostoc flagelliforme CCNUN1</name>
    <dbReference type="NCBI Taxonomy" id="2038116"/>
    <lineage>
        <taxon>Bacteria</taxon>
        <taxon>Bacillati</taxon>
        <taxon>Cyanobacteriota</taxon>
        <taxon>Cyanophyceae</taxon>
        <taxon>Nostocales</taxon>
        <taxon>Nostocaceae</taxon>
        <taxon>Nostoc</taxon>
    </lineage>
</organism>
<dbReference type="Proteomes" id="UP000232003">
    <property type="component" value="Chromosome"/>
</dbReference>
<dbReference type="KEGG" id="nfl:COO91_08898"/>
<accession>A0A2K8T4W8</accession>
<protein>
    <submittedName>
        <fullName evidence="1">Uncharacterized protein</fullName>
    </submittedName>
</protein>
<dbReference type="EMBL" id="CP024785">
    <property type="protein sequence ID" value="AUB42752.1"/>
    <property type="molecule type" value="Genomic_DNA"/>
</dbReference>
<sequence length="47" mass="5105">MFCCLPFRTEVAPKALNANKLNIEAGSGTLFAVLTQVASYSEKRSLN</sequence>
<evidence type="ECO:0000313" key="1">
    <source>
        <dbReference type="EMBL" id="AUB42752.1"/>
    </source>
</evidence>
<evidence type="ECO:0000313" key="2">
    <source>
        <dbReference type="Proteomes" id="UP000232003"/>
    </source>
</evidence>
<keyword evidence="2" id="KW-1185">Reference proteome</keyword>
<name>A0A2K8T4W8_9NOSO</name>